<name>A0A085WGD5_9BACT</name>
<dbReference type="AlphaFoldDB" id="A0A085WGD5"/>
<comment type="caution">
    <text evidence="2">The sequence shown here is derived from an EMBL/GenBank/DDBJ whole genome shotgun (WGS) entry which is preliminary data.</text>
</comment>
<protein>
    <recommendedName>
        <fullName evidence="1">Methyltransferase type 11 domain-containing protein</fullName>
    </recommendedName>
</protein>
<evidence type="ECO:0000259" key="1">
    <source>
        <dbReference type="Pfam" id="PF08241"/>
    </source>
</evidence>
<organism evidence="2 3">
    <name type="scientific">Hyalangium minutum</name>
    <dbReference type="NCBI Taxonomy" id="394096"/>
    <lineage>
        <taxon>Bacteria</taxon>
        <taxon>Pseudomonadati</taxon>
        <taxon>Myxococcota</taxon>
        <taxon>Myxococcia</taxon>
        <taxon>Myxococcales</taxon>
        <taxon>Cystobacterineae</taxon>
        <taxon>Archangiaceae</taxon>
        <taxon>Hyalangium</taxon>
    </lineage>
</organism>
<reference evidence="2 3" key="1">
    <citation type="submission" date="2014-04" db="EMBL/GenBank/DDBJ databases">
        <title>Genome assembly of Hyalangium minutum DSM 14724.</title>
        <authorList>
            <person name="Sharma G."/>
            <person name="Subramanian S."/>
        </authorList>
    </citation>
    <scope>NUCLEOTIDE SEQUENCE [LARGE SCALE GENOMIC DNA]</scope>
    <source>
        <strain evidence="2 3">DSM 14724</strain>
    </source>
</reference>
<accession>A0A085WGD5</accession>
<evidence type="ECO:0000313" key="3">
    <source>
        <dbReference type="Proteomes" id="UP000028725"/>
    </source>
</evidence>
<dbReference type="EMBL" id="JMCB01000009">
    <property type="protein sequence ID" value="KFE66748.1"/>
    <property type="molecule type" value="Genomic_DNA"/>
</dbReference>
<proteinExistence type="predicted"/>
<evidence type="ECO:0000313" key="2">
    <source>
        <dbReference type="EMBL" id="KFE66748.1"/>
    </source>
</evidence>
<dbReference type="OrthoDB" id="9808140at2"/>
<dbReference type="InterPro" id="IPR029063">
    <property type="entry name" value="SAM-dependent_MTases_sf"/>
</dbReference>
<dbReference type="Pfam" id="PF08241">
    <property type="entry name" value="Methyltransf_11"/>
    <property type="match status" value="1"/>
</dbReference>
<dbReference type="RefSeq" id="WP_044191778.1">
    <property type="nucleotide sequence ID" value="NZ_JMCB01000009.1"/>
</dbReference>
<gene>
    <name evidence="2" type="ORF">DB31_8962</name>
</gene>
<feature type="domain" description="Methyltransferase type 11" evidence="1">
    <location>
        <begin position="152"/>
        <end position="201"/>
    </location>
</feature>
<dbReference type="GO" id="GO:0008757">
    <property type="term" value="F:S-adenosylmethionine-dependent methyltransferase activity"/>
    <property type="evidence" value="ECO:0007669"/>
    <property type="project" value="InterPro"/>
</dbReference>
<dbReference type="Gene3D" id="3.40.50.150">
    <property type="entry name" value="Vaccinia Virus protein VP39"/>
    <property type="match status" value="1"/>
</dbReference>
<dbReference type="SUPFAM" id="SSF53335">
    <property type="entry name" value="S-adenosyl-L-methionine-dependent methyltransferases"/>
    <property type="match status" value="1"/>
</dbReference>
<sequence length="296" mass="33484">MNLLTRLKKSVRHRTAYKISDPLSRLLGAAGFGLYGAGPQLKDAGPVRRAGLPLEQLPFDLADVRQFWNELSARSEALNQWCQKQPLWEKIPQYYFTWKHLEPLLTREDSVYVDIASTQNSPYFEVLRLLAKTRKLYRQDLVFPAGVHGDRIGGSAAELPLDASSVDAMTLHCSFEHFEGDADTGFIREVGRVLRPGGRVCLVPLYLGEYAFIHSDPAWAYGLKPDRGTPLHLFPRWGERHGRFYSVDTFRERVFAPALAAGLTAKVVHFPNILDLSPTCYTHFGLILDKLNTQKM</sequence>
<dbReference type="STRING" id="394096.DB31_8962"/>
<dbReference type="Proteomes" id="UP000028725">
    <property type="component" value="Unassembled WGS sequence"/>
</dbReference>
<keyword evidence="3" id="KW-1185">Reference proteome</keyword>
<dbReference type="InterPro" id="IPR013216">
    <property type="entry name" value="Methyltransf_11"/>
</dbReference>